<evidence type="ECO:0000256" key="1">
    <source>
        <dbReference type="ARBA" id="ARBA00004202"/>
    </source>
</evidence>
<evidence type="ECO:0000256" key="9">
    <source>
        <dbReference type="ARBA" id="ARBA00023136"/>
    </source>
</evidence>
<keyword evidence="9" id="KW-0472">Membrane</keyword>
<dbReference type="SUPFAM" id="SSF103243">
    <property type="entry name" value="KA1-like"/>
    <property type="match status" value="1"/>
</dbReference>
<keyword evidence="10" id="KW-0131">Cell cycle</keyword>
<evidence type="ECO:0000313" key="14">
    <source>
        <dbReference type="EMBL" id="NXY49361.1"/>
    </source>
</evidence>
<evidence type="ECO:0000259" key="13">
    <source>
        <dbReference type="PROSITE" id="PS50032"/>
    </source>
</evidence>
<dbReference type="Pfam" id="PF21594">
    <property type="entry name" value="UBA_MELK"/>
    <property type="match status" value="1"/>
</dbReference>
<organism evidence="14 15">
    <name type="scientific">Ceuthmochares aereus</name>
    <dbReference type="NCBI Taxonomy" id="1961834"/>
    <lineage>
        <taxon>Eukaryota</taxon>
        <taxon>Metazoa</taxon>
        <taxon>Chordata</taxon>
        <taxon>Craniata</taxon>
        <taxon>Vertebrata</taxon>
        <taxon>Euteleostomi</taxon>
        <taxon>Archelosauria</taxon>
        <taxon>Archosauria</taxon>
        <taxon>Dinosauria</taxon>
        <taxon>Saurischia</taxon>
        <taxon>Theropoda</taxon>
        <taxon>Coelurosauria</taxon>
        <taxon>Aves</taxon>
        <taxon>Neognathae</taxon>
        <taxon>Neoaves</taxon>
        <taxon>Otidimorphae</taxon>
        <taxon>Cuculiformes</taxon>
        <taxon>Cuculidae</taxon>
        <taxon>Ceuthmochares</taxon>
    </lineage>
</organism>
<dbReference type="PROSITE" id="PS50032">
    <property type="entry name" value="KA1"/>
    <property type="match status" value="1"/>
</dbReference>
<evidence type="ECO:0000256" key="7">
    <source>
        <dbReference type="ARBA" id="ARBA00022777"/>
    </source>
</evidence>
<evidence type="ECO:0000256" key="6">
    <source>
        <dbReference type="ARBA" id="ARBA00022741"/>
    </source>
</evidence>
<name>A0A7L4K9C3_9AVES</name>
<reference evidence="14 15" key="1">
    <citation type="submission" date="2019-09" db="EMBL/GenBank/DDBJ databases">
        <title>Bird 10,000 Genomes (B10K) Project - Family phase.</title>
        <authorList>
            <person name="Zhang G."/>
        </authorList>
    </citation>
    <scope>NUCLEOTIDE SEQUENCE [LARGE SCALE GENOMIC DNA]</scope>
    <source>
        <strain evidence="14">B10K-CU-031-02</strain>
        <tissue evidence="14">Muscle</tissue>
    </source>
</reference>
<dbReference type="AlphaFoldDB" id="A0A7L4K9C3"/>
<dbReference type="CDD" id="cd14341">
    <property type="entry name" value="UBA_MELK"/>
    <property type="match status" value="1"/>
</dbReference>
<evidence type="ECO:0000256" key="8">
    <source>
        <dbReference type="ARBA" id="ARBA00022840"/>
    </source>
</evidence>
<feature type="non-terminal residue" evidence="14">
    <location>
        <position position="1"/>
    </location>
</feature>
<keyword evidence="8" id="KW-0067">ATP-binding</keyword>
<evidence type="ECO:0000256" key="4">
    <source>
        <dbReference type="ARBA" id="ARBA00022527"/>
    </source>
</evidence>
<evidence type="ECO:0000313" key="15">
    <source>
        <dbReference type="Proteomes" id="UP000519239"/>
    </source>
</evidence>
<feature type="non-terminal residue" evidence="14">
    <location>
        <position position="433"/>
    </location>
</feature>
<dbReference type="GO" id="GO:0005524">
    <property type="term" value="F:ATP binding"/>
    <property type="evidence" value="ECO:0007669"/>
    <property type="project" value="UniProtKB-KW"/>
</dbReference>
<keyword evidence="4" id="KW-0723">Serine/threonine-protein kinase</keyword>
<keyword evidence="3" id="KW-1003">Cell membrane</keyword>
<dbReference type="SUPFAM" id="SSF56112">
    <property type="entry name" value="Protein kinase-like (PK-like)"/>
    <property type="match status" value="1"/>
</dbReference>
<accession>A0A7L4K9C3</accession>
<sequence length="433" mass="49379">LQRGKYVIPKWLSPGSTLLLNEMLQVDPKKRITVKCLLRHPWLMQGYSDAVQWQSKCSLAHLDEDCVTALSVLHKKSHKTVLELLSQWNYDYLSATYLLLHHRKSHGKCIPLRCLGLAEHADPLQSADLEPEKMMTCGNVPDYLKELNASGSTELCGIGSLSEELPSEDFKIRARKRKQHSRCDTQLGDTEFTVSNPVTREVPLKEHENKENVDMEPALRNEMPFALPTPKTPCAKGWIDTQVQTILVQTEALKESHFTAITPAKKPRNPTNTGELIAAEFLPETRCNSVEMDLNYLGSGQKKRKAKIFGSLERGLDKVIMMFTPSKKKMFTRDHPRKTKALYNVTTTQLQNPDQLLNELITVLSNKHVEHVQRGYTLKCKMRSDFGKVTMEFELEVCQLSKPEVLGIRRQRLKGDAWVYKRLLEDILSSCQV</sequence>
<dbReference type="InterPro" id="IPR028375">
    <property type="entry name" value="KA1/Ssp2_C"/>
</dbReference>
<evidence type="ECO:0000256" key="3">
    <source>
        <dbReference type="ARBA" id="ARBA00022475"/>
    </source>
</evidence>
<dbReference type="FunFam" id="1.10.510.10:FF:000571">
    <property type="entry name" value="Maternal embryonic leucine zipper kinase"/>
    <property type="match status" value="1"/>
</dbReference>
<comment type="catalytic activity">
    <reaction evidence="12">
        <text>L-seryl-[protein] + ATP = O-phospho-L-seryl-[protein] + ADP + H(+)</text>
        <dbReference type="Rhea" id="RHEA:17989"/>
        <dbReference type="Rhea" id="RHEA-COMP:9863"/>
        <dbReference type="Rhea" id="RHEA-COMP:11604"/>
        <dbReference type="ChEBI" id="CHEBI:15378"/>
        <dbReference type="ChEBI" id="CHEBI:29999"/>
        <dbReference type="ChEBI" id="CHEBI:30616"/>
        <dbReference type="ChEBI" id="CHEBI:83421"/>
        <dbReference type="ChEBI" id="CHEBI:456216"/>
        <dbReference type="EC" id="2.7.11.1"/>
    </reaction>
</comment>
<protein>
    <recommendedName>
        <fullName evidence="2">non-specific serine/threonine protein kinase</fullName>
        <ecNumber evidence="2">2.7.11.1</ecNumber>
    </recommendedName>
</protein>
<keyword evidence="5" id="KW-0808">Transferase</keyword>
<dbReference type="InterPro" id="IPR001772">
    <property type="entry name" value="KA1_dom"/>
</dbReference>
<comment type="subcellular location">
    <subcellularLocation>
        <location evidence="1">Cell membrane</location>
        <topology evidence="1">Peripheral membrane protein</topology>
    </subcellularLocation>
</comment>
<comment type="caution">
    <text evidence="14">The sequence shown here is derived from an EMBL/GenBank/DDBJ whole genome shotgun (WGS) entry which is preliminary data.</text>
</comment>
<dbReference type="Pfam" id="PF02149">
    <property type="entry name" value="KA1"/>
    <property type="match status" value="1"/>
</dbReference>
<proteinExistence type="predicted"/>
<dbReference type="CDD" id="cd12198">
    <property type="entry name" value="MELK_C"/>
    <property type="match status" value="1"/>
</dbReference>
<keyword evidence="7 14" id="KW-0418">Kinase</keyword>
<dbReference type="Gene3D" id="3.30.310.80">
    <property type="entry name" value="Kinase associated domain 1, KA1"/>
    <property type="match status" value="1"/>
</dbReference>
<gene>
    <name evidence="14" type="primary">Melk</name>
    <name evidence="14" type="ORF">CEUAER_R07271</name>
</gene>
<dbReference type="FunFam" id="3.30.310.80:FF:000011">
    <property type="entry name" value="Non-specific serine/threonine protein kinase"/>
    <property type="match status" value="1"/>
</dbReference>
<dbReference type="Gene3D" id="1.10.510.10">
    <property type="entry name" value="Transferase(Phosphotransferase) domain 1"/>
    <property type="match status" value="1"/>
</dbReference>
<dbReference type="OrthoDB" id="193931at2759"/>
<keyword evidence="6" id="KW-0547">Nucleotide-binding</keyword>
<dbReference type="InterPro" id="IPR048637">
    <property type="entry name" value="MELK_UBA"/>
</dbReference>
<dbReference type="EMBL" id="VWPQ01009007">
    <property type="protein sequence ID" value="NXY49361.1"/>
    <property type="molecule type" value="Genomic_DNA"/>
</dbReference>
<dbReference type="GO" id="GO:0004674">
    <property type="term" value="F:protein serine/threonine kinase activity"/>
    <property type="evidence" value="ECO:0007669"/>
    <property type="project" value="UniProtKB-KW"/>
</dbReference>
<dbReference type="InterPro" id="IPR011009">
    <property type="entry name" value="Kinase-like_dom_sf"/>
</dbReference>
<evidence type="ECO:0000256" key="10">
    <source>
        <dbReference type="ARBA" id="ARBA00023306"/>
    </source>
</evidence>
<evidence type="ECO:0000256" key="12">
    <source>
        <dbReference type="ARBA" id="ARBA00048679"/>
    </source>
</evidence>
<dbReference type="GO" id="GO:0005886">
    <property type="term" value="C:plasma membrane"/>
    <property type="evidence" value="ECO:0007669"/>
    <property type="project" value="UniProtKB-SubCell"/>
</dbReference>
<feature type="domain" description="KA1" evidence="13">
    <location>
        <begin position="384"/>
        <end position="433"/>
    </location>
</feature>
<evidence type="ECO:0000256" key="2">
    <source>
        <dbReference type="ARBA" id="ARBA00012513"/>
    </source>
</evidence>
<evidence type="ECO:0000256" key="5">
    <source>
        <dbReference type="ARBA" id="ARBA00022679"/>
    </source>
</evidence>
<dbReference type="EC" id="2.7.11.1" evidence="2"/>
<dbReference type="Proteomes" id="UP000519239">
    <property type="component" value="Unassembled WGS sequence"/>
</dbReference>
<evidence type="ECO:0000256" key="11">
    <source>
        <dbReference type="ARBA" id="ARBA00047899"/>
    </source>
</evidence>
<comment type="catalytic activity">
    <reaction evidence="11">
        <text>L-threonyl-[protein] + ATP = O-phospho-L-threonyl-[protein] + ADP + H(+)</text>
        <dbReference type="Rhea" id="RHEA:46608"/>
        <dbReference type="Rhea" id="RHEA-COMP:11060"/>
        <dbReference type="Rhea" id="RHEA-COMP:11605"/>
        <dbReference type="ChEBI" id="CHEBI:15378"/>
        <dbReference type="ChEBI" id="CHEBI:30013"/>
        <dbReference type="ChEBI" id="CHEBI:30616"/>
        <dbReference type="ChEBI" id="CHEBI:61977"/>
        <dbReference type="ChEBI" id="CHEBI:456216"/>
        <dbReference type="EC" id="2.7.11.1"/>
    </reaction>
</comment>
<keyword evidence="15" id="KW-1185">Reference proteome</keyword>